<gene>
    <name evidence="1" type="ORF">IPV69_01785</name>
</gene>
<dbReference type="KEGG" id="hbs:IPV69_01785"/>
<organism evidence="1 2">
    <name type="scientific">Humisphaera borealis</name>
    <dbReference type="NCBI Taxonomy" id="2807512"/>
    <lineage>
        <taxon>Bacteria</taxon>
        <taxon>Pseudomonadati</taxon>
        <taxon>Planctomycetota</taxon>
        <taxon>Phycisphaerae</taxon>
        <taxon>Tepidisphaerales</taxon>
        <taxon>Tepidisphaeraceae</taxon>
        <taxon>Humisphaera</taxon>
    </lineage>
</organism>
<evidence type="ECO:0000313" key="2">
    <source>
        <dbReference type="Proteomes" id="UP000593765"/>
    </source>
</evidence>
<name>A0A7M2WXJ0_9BACT</name>
<dbReference type="RefSeq" id="WP_206293202.1">
    <property type="nucleotide sequence ID" value="NZ_CP063458.1"/>
</dbReference>
<proteinExistence type="predicted"/>
<dbReference type="EMBL" id="CP063458">
    <property type="protein sequence ID" value="QOV90129.1"/>
    <property type="molecule type" value="Genomic_DNA"/>
</dbReference>
<keyword evidence="2" id="KW-1185">Reference proteome</keyword>
<protein>
    <submittedName>
        <fullName evidence="1">Uncharacterized protein</fullName>
    </submittedName>
</protein>
<evidence type="ECO:0000313" key="1">
    <source>
        <dbReference type="EMBL" id="QOV90129.1"/>
    </source>
</evidence>
<dbReference type="AlphaFoldDB" id="A0A7M2WXJ0"/>
<reference evidence="1 2" key="1">
    <citation type="submission" date="2020-10" db="EMBL/GenBank/DDBJ databases">
        <title>Wide distribution of Phycisphaera-like planctomycetes from WD2101 soil group in peatlands and genome analysis of the first cultivated representative.</title>
        <authorList>
            <person name="Dedysh S.N."/>
            <person name="Beletsky A.V."/>
            <person name="Ivanova A."/>
            <person name="Kulichevskaya I.S."/>
            <person name="Suzina N.E."/>
            <person name="Philippov D.A."/>
            <person name="Rakitin A.L."/>
            <person name="Mardanov A.V."/>
            <person name="Ravin N.V."/>
        </authorList>
    </citation>
    <scope>NUCLEOTIDE SEQUENCE [LARGE SCALE GENOMIC DNA]</scope>
    <source>
        <strain evidence="1 2">M1803</strain>
    </source>
</reference>
<accession>A0A7M2WXJ0</accession>
<sequence>MSFSLKRIKTPSRGLLTMHPFVDVLEGRSLFTASAHDGVLDIKQLVDVPASDHAVSPWSNTTIGGADDADVIVDPATTLARQTTPHQFELKPETNGATFSESSIDDTPWALFGNALHDRRGRFEPQPIPSDAEIAAARDADKGEPVFSTGRTLGGAMAPFLTMSVAQQNHPFFG</sequence>
<dbReference type="Proteomes" id="UP000593765">
    <property type="component" value="Chromosome"/>
</dbReference>